<evidence type="ECO:0000256" key="2">
    <source>
        <dbReference type="ARBA" id="ARBA00012483"/>
    </source>
</evidence>
<evidence type="ECO:0000256" key="10">
    <source>
        <dbReference type="ARBA" id="ARBA00071236"/>
    </source>
</evidence>
<dbReference type="GO" id="GO:0061630">
    <property type="term" value="F:ubiquitin protein ligase activity"/>
    <property type="evidence" value="ECO:0007669"/>
    <property type="project" value="UniProtKB-EC"/>
</dbReference>
<evidence type="ECO:0000256" key="16">
    <source>
        <dbReference type="PROSITE-ProRule" id="PRU00175"/>
    </source>
</evidence>
<feature type="compositionally biased region" description="Low complexity" evidence="17">
    <location>
        <begin position="265"/>
        <end position="280"/>
    </location>
</feature>
<evidence type="ECO:0000256" key="3">
    <source>
        <dbReference type="ARBA" id="ARBA00022679"/>
    </source>
</evidence>
<evidence type="ECO:0000256" key="13">
    <source>
        <dbReference type="ARBA" id="ARBA00079040"/>
    </source>
</evidence>
<dbReference type="PANTHER" id="PTHR46077">
    <property type="entry name" value="E3 UBIQUITIN-PROTEIN LIGASE TOPORS"/>
    <property type="match status" value="1"/>
</dbReference>
<evidence type="ECO:0000313" key="19">
    <source>
        <dbReference type="EMBL" id="OPJ80222.1"/>
    </source>
</evidence>
<comment type="caution">
    <text evidence="19">The sequence shown here is derived from an EMBL/GenBank/DDBJ whole genome shotgun (WGS) entry which is preliminary data.</text>
</comment>
<evidence type="ECO:0000256" key="14">
    <source>
        <dbReference type="ARBA" id="ARBA00079184"/>
    </source>
</evidence>
<feature type="region of interest" description="Disordered" evidence="17">
    <location>
        <begin position="254"/>
        <end position="377"/>
    </location>
</feature>
<dbReference type="FunFam" id="3.30.40.10:FF:000136">
    <property type="entry name" value="E3 ubiquitin-protein ligase Topors"/>
    <property type="match status" value="1"/>
</dbReference>
<dbReference type="GO" id="GO:0008630">
    <property type="term" value="P:intrinsic apoptotic signaling pathway in response to DNA damage"/>
    <property type="evidence" value="ECO:0007669"/>
    <property type="project" value="UniProtKB-ARBA"/>
</dbReference>
<dbReference type="GO" id="GO:0032391">
    <property type="term" value="C:photoreceptor connecting cilium"/>
    <property type="evidence" value="ECO:0007669"/>
    <property type="project" value="UniProtKB-ARBA"/>
</dbReference>
<keyword evidence="7" id="KW-0862">Zinc</keyword>
<dbReference type="InterPro" id="IPR001841">
    <property type="entry name" value="Znf_RING"/>
</dbReference>
<evidence type="ECO:0000256" key="1">
    <source>
        <dbReference type="ARBA" id="ARBA00000900"/>
    </source>
</evidence>
<dbReference type="EMBL" id="LSYS01004331">
    <property type="protein sequence ID" value="OPJ80222.1"/>
    <property type="molecule type" value="Genomic_DNA"/>
</dbReference>
<feature type="domain" description="RING-type" evidence="18">
    <location>
        <begin position="50"/>
        <end position="89"/>
    </location>
</feature>
<evidence type="ECO:0000256" key="17">
    <source>
        <dbReference type="SAM" id="MobiDB-lite"/>
    </source>
</evidence>
<evidence type="ECO:0000256" key="11">
    <source>
        <dbReference type="ARBA" id="ARBA00076856"/>
    </source>
</evidence>
<evidence type="ECO:0000256" key="9">
    <source>
        <dbReference type="ARBA" id="ARBA00023163"/>
    </source>
</evidence>
<dbReference type="SMART" id="SM00184">
    <property type="entry name" value="RING"/>
    <property type="match status" value="1"/>
</dbReference>
<feature type="compositionally biased region" description="Basic residues" evidence="17">
    <location>
        <begin position="351"/>
        <end position="360"/>
    </location>
</feature>
<keyword evidence="4" id="KW-0479">Metal-binding</keyword>
<keyword evidence="3" id="KW-0808">Transferase</keyword>
<dbReference type="PANTHER" id="PTHR46077:SF1">
    <property type="entry name" value="TOP1 BINDING ARGININE_SERINE RICH PROTEIN, E3 UBIQUITIN LIGASE"/>
    <property type="match status" value="1"/>
</dbReference>
<reference evidence="19 20" key="1">
    <citation type="submission" date="2016-02" db="EMBL/GenBank/DDBJ databases">
        <title>Band-tailed pigeon sequencing and assembly.</title>
        <authorList>
            <person name="Soares A.E."/>
            <person name="Novak B.J."/>
            <person name="Rice E.S."/>
            <person name="O'Connell B."/>
            <person name="Chang D."/>
            <person name="Weber S."/>
            <person name="Shapiro B."/>
        </authorList>
    </citation>
    <scope>NUCLEOTIDE SEQUENCE [LARGE SCALE GENOMIC DNA]</scope>
    <source>
        <strain evidence="19">BTP2013</strain>
        <tissue evidence="19">Blood</tissue>
    </source>
</reference>
<organism evidence="19 20">
    <name type="scientific">Patagioenas fasciata monilis</name>
    <dbReference type="NCBI Taxonomy" id="372326"/>
    <lineage>
        <taxon>Eukaryota</taxon>
        <taxon>Metazoa</taxon>
        <taxon>Chordata</taxon>
        <taxon>Craniata</taxon>
        <taxon>Vertebrata</taxon>
        <taxon>Euteleostomi</taxon>
        <taxon>Archelosauria</taxon>
        <taxon>Archosauria</taxon>
        <taxon>Dinosauria</taxon>
        <taxon>Saurischia</taxon>
        <taxon>Theropoda</taxon>
        <taxon>Coelurosauria</taxon>
        <taxon>Aves</taxon>
        <taxon>Neognathae</taxon>
        <taxon>Neoaves</taxon>
        <taxon>Columbimorphae</taxon>
        <taxon>Columbiformes</taxon>
        <taxon>Columbidae</taxon>
        <taxon>Patagioenas</taxon>
    </lineage>
</organism>
<evidence type="ECO:0000256" key="12">
    <source>
        <dbReference type="ARBA" id="ARBA00076940"/>
    </source>
</evidence>
<dbReference type="InterPro" id="IPR013083">
    <property type="entry name" value="Znf_RING/FYVE/PHD"/>
</dbReference>
<dbReference type="PROSITE" id="PS50089">
    <property type="entry name" value="ZF_RING_2"/>
    <property type="match status" value="1"/>
</dbReference>
<dbReference type="EC" id="2.3.2.27" evidence="2"/>
<evidence type="ECO:0000256" key="6">
    <source>
        <dbReference type="ARBA" id="ARBA00022786"/>
    </source>
</evidence>
<keyword evidence="8" id="KW-0805">Transcription regulation</keyword>
<accession>A0A1V4K6Y8</accession>
<evidence type="ECO:0000256" key="8">
    <source>
        <dbReference type="ARBA" id="ARBA00023015"/>
    </source>
</evidence>
<evidence type="ECO:0000256" key="7">
    <source>
        <dbReference type="ARBA" id="ARBA00022833"/>
    </source>
</evidence>
<name>A0A1V4K6Y8_PATFA</name>
<keyword evidence="20" id="KW-1185">Reference proteome</keyword>
<dbReference type="GO" id="GO:0000209">
    <property type="term" value="P:protein polyubiquitination"/>
    <property type="evidence" value="ECO:0007669"/>
    <property type="project" value="TreeGrafter"/>
</dbReference>
<proteinExistence type="predicted"/>
<sequence>MEQSTEDTPVQVSHSLTPAAAVPGSSCTSPAPLNPLQHINNMAAELDNRCPICLETWEEASYVMPCLHQFCYTCIRRWAESKPECPLCKRKLTSILHSVKGDNDFQEYVISRPAAPSPVTRLTGEAPGHRAVHNLQGPATSEPSAGRPVPRPPVGGLHLHTWALLFRQHPVLLRHLVLWLRWQLRLIFHGARREVVSAQRLIMSNLSLFGPDEETLCQLLQATLGPHTRSFIRQLVDTVVERCSREAQRRMELGDNWAAEEQEGSPEAAPEPAATQRGSPVPRPAPSSSPDRSEAEELPGTSVAALRGGPGGTGSVPVPTHGEQEQPQEDSEESEPASSTPSRDNGCSLGRARRAPKRRAGSPEATRPNKRPPHPQQ</sequence>
<gene>
    <name evidence="19" type="ORF">AV530_002589</name>
</gene>
<keyword evidence="5 16" id="KW-0863">Zinc-finger</keyword>
<keyword evidence="9" id="KW-0804">Transcription</keyword>
<dbReference type="Gene3D" id="3.30.40.10">
    <property type="entry name" value="Zinc/RING finger domain, C3HC4 (zinc finger)"/>
    <property type="match status" value="1"/>
</dbReference>
<dbReference type="Pfam" id="PF13923">
    <property type="entry name" value="zf-C3HC4_2"/>
    <property type="match status" value="1"/>
</dbReference>
<feature type="compositionally biased region" description="Basic residues" evidence="17">
    <location>
        <begin position="368"/>
        <end position="377"/>
    </location>
</feature>
<evidence type="ECO:0000313" key="20">
    <source>
        <dbReference type="Proteomes" id="UP000190648"/>
    </source>
</evidence>
<keyword evidence="6" id="KW-0833">Ubl conjugation pathway</keyword>
<dbReference type="GO" id="GO:0006513">
    <property type="term" value="P:protein monoubiquitination"/>
    <property type="evidence" value="ECO:0007669"/>
    <property type="project" value="TreeGrafter"/>
</dbReference>
<dbReference type="Proteomes" id="UP000190648">
    <property type="component" value="Unassembled WGS sequence"/>
</dbReference>
<evidence type="ECO:0000256" key="4">
    <source>
        <dbReference type="ARBA" id="ARBA00022723"/>
    </source>
</evidence>
<dbReference type="InterPro" id="IPR017907">
    <property type="entry name" value="Znf_RING_CS"/>
</dbReference>
<dbReference type="PROSITE" id="PS00518">
    <property type="entry name" value="ZF_RING_1"/>
    <property type="match status" value="1"/>
</dbReference>
<comment type="catalytic activity">
    <reaction evidence="1">
        <text>S-ubiquitinyl-[E2 ubiquitin-conjugating enzyme]-L-cysteine + [acceptor protein]-L-lysine = [E2 ubiquitin-conjugating enzyme]-L-cysteine + N(6)-ubiquitinyl-[acceptor protein]-L-lysine.</text>
        <dbReference type="EC" id="2.3.2.27"/>
    </reaction>
</comment>
<dbReference type="GO" id="GO:0008270">
    <property type="term" value="F:zinc ion binding"/>
    <property type="evidence" value="ECO:0007669"/>
    <property type="project" value="UniProtKB-KW"/>
</dbReference>
<dbReference type="AlphaFoldDB" id="A0A1V4K6Y8"/>
<protein>
    <recommendedName>
        <fullName evidence="10">E3 ubiquitin-protein ligase Topors</fullName>
        <ecNumber evidence="2">2.3.2.27</ecNumber>
    </recommendedName>
    <alternativeName>
        <fullName evidence="11">RING-type E3 ubiquitin transferase Topors</fullName>
    </alternativeName>
    <alternativeName>
        <fullName evidence="13">SUMO1-protein E3 ligase Topors</fullName>
    </alternativeName>
    <alternativeName>
        <fullName evidence="12">Topoisomerase I-binding RING finger protein</fullName>
    </alternativeName>
    <alternativeName>
        <fullName evidence="14">Topoisomerase I-binding arginine/serine-rich protein</fullName>
    </alternativeName>
    <alternativeName>
        <fullName evidence="15">Tumor suppressor p53-binding protein 3</fullName>
    </alternativeName>
</protein>
<evidence type="ECO:0000259" key="18">
    <source>
        <dbReference type="PROSITE" id="PS50089"/>
    </source>
</evidence>
<dbReference type="STRING" id="372326.A0A1V4K6Y8"/>
<evidence type="ECO:0000256" key="15">
    <source>
        <dbReference type="ARBA" id="ARBA00082108"/>
    </source>
</evidence>
<dbReference type="CDD" id="cd23130">
    <property type="entry name" value="RING-HC_EHV1-like"/>
    <property type="match status" value="1"/>
</dbReference>
<dbReference type="OrthoDB" id="21204at2759"/>
<dbReference type="SUPFAM" id="SSF57850">
    <property type="entry name" value="RING/U-box"/>
    <property type="match status" value="1"/>
</dbReference>
<evidence type="ECO:0000256" key="5">
    <source>
        <dbReference type="ARBA" id="ARBA00022771"/>
    </source>
</evidence>
<feature type="compositionally biased region" description="Acidic residues" evidence="17">
    <location>
        <begin position="326"/>
        <end position="335"/>
    </location>
</feature>